<evidence type="ECO:0000256" key="3">
    <source>
        <dbReference type="ARBA" id="ARBA00004343"/>
    </source>
</evidence>
<reference evidence="18" key="1">
    <citation type="submission" date="2019-10" db="EMBL/GenBank/DDBJ databases">
        <authorList>
            <consortium name="DOE Joint Genome Institute"/>
            <person name="Kuo A."/>
            <person name="Miyauchi S."/>
            <person name="Kiss E."/>
            <person name="Drula E."/>
            <person name="Kohler A."/>
            <person name="Sanchez-Garcia M."/>
            <person name="Andreopoulos B."/>
            <person name="Barry K.W."/>
            <person name="Bonito G."/>
            <person name="Buee M."/>
            <person name="Carver A."/>
            <person name="Chen C."/>
            <person name="Cichocki N."/>
            <person name="Clum A."/>
            <person name="Culley D."/>
            <person name="Crous P.W."/>
            <person name="Fauchery L."/>
            <person name="Girlanda M."/>
            <person name="Hayes R."/>
            <person name="Keri Z."/>
            <person name="LaButti K."/>
            <person name="Lipzen A."/>
            <person name="Lombard V."/>
            <person name="Magnuson J."/>
            <person name="Maillard F."/>
            <person name="Morin E."/>
            <person name="Murat C."/>
            <person name="Nolan M."/>
            <person name="Ohm R."/>
            <person name="Pangilinan J."/>
            <person name="Pereira M."/>
            <person name="Perotto S."/>
            <person name="Peter M."/>
            <person name="Riley R."/>
            <person name="Sitrit Y."/>
            <person name="Stielow B."/>
            <person name="Szollosi G."/>
            <person name="Zifcakova L."/>
            <person name="Stursova M."/>
            <person name="Spatafora J.W."/>
            <person name="Tedersoo L."/>
            <person name="Vaario L.-M."/>
            <person name="Yamada A."/>
            <person name="Yan M."/>
            <person name="Wang P."/>
            <person name="Xu J."/>
            <person name="Bruns T."/>
            <person name="Baldrian P."/>
            <person name="Vilgalys R."/>
            <person name="Henrissat B."/>
            <person name="Grigoriev I.V."/>
            <person name="Hibbett D."/>
            <person name="Nagy L.G."/>
            <person name="Martin F.M."/>
        </authorList>
    </citation>
    <scope>NUCLEOTIDE SEQUENCE</scope>
    <source>
        <strain evidence="18">BED1</strain>
    </source>
</reference>
<comment type="similarity">
    <text evidence="4">Belongs to the AB hydrolase superfamily. Lipase family.</text>
</comment>
<dbReference type="GO" id="GO:0034727">
    <property type="term" value="P:piecemeal microautophagy of the nucleus"/>
    <property type="evidence" value="ECO:0007669"/>
    <property type="project" value="TreeGrafter"/>
</dbReference>
<keyword evidence="19" id="KW-1185">Reference proteome</keyword>
<comment type="subunit">
    <text evidence="5">Binds to both phosphatidylinositol (PI) and phosphatidylinositol 3,5-bisphosphate (PIP2).</text>
</comment>
<dbReference type="PANTHER" id="PTHR47175">
    <property type="entry name" value="LIPASE ATG15-RELATED"/>
    <property type="match status" value="1"/>
</dbReference>
<dbReference type="GO" id="GO:0032585">
    <property type="term" value="C:multivesicular body membrane"/>
    <property type="evidence" value="ECO:0007669"/>
    <property type="project" value="UniProtKB-SubCell"/>
</dbReference>
<dbReference type="GO" id="GO:0005775">
    <property type="term" value="C:vacuolar lumen"/>
    <property type="evidence" value="ECO:0007669"/>
    <property type="project" value="TreeGrafter"/>
</dbReference>
<evidence type="ECO:0000256" key="11">
    <source>
        <dbReference type="ARBA" id="ARBA00022968"/>
    </source>
</evidence>
<dbReference type="AlphaFoldDB" id="A0AAD4C019"/>
<keyword evidence="16" id="KW-0325">Glycoprotein</keyword>
<evidence type="ECO:0000313" key="18">
    <source>
        <dbReference type="EMBL" id="KAF8444817.1"/>
    </source>
</evidence>
<evidence type="ECO:0000256" key="7">
    <source>
        <dbReference type="ARBA" id="ARBA00022692"/>
    </source>
</evidence>
<evidence type="ECO:0000256" key="16">
    <source>
        <dbReference type="ARBA" id="ARBA00023180"/>
    </source>
</evidence>
<name>A0AAD4C019_BOLED</name>
<evidence type="ECO:0000256" key="10">
    <source>
        <dbReference type="ARBA" id="ARBA00022963"/>
    </source>
</evidence>
<keyword evidence="9" id="KW-0378">Hydrolase</keyword>
<keyword evidence="7" id="KW-0812">Transmembrane</keyword>
<dbReference type="Proteomes" id="UP001194468">
    <property type="component" value="Unassembled WGS sequence"/>
</dbReference>
<dbReference type="GO" id="GO:0034496">
    <property type="term" value="P:multivesicular body membrane disassembly"/>
    <property type="evidence" value="ECO:0007669"/>
    <property type="project" value="TreeGrafter"/>
</dbReference>
<keyword evidence="15" id="KW-0472">Membrane</keyword>
<evidence type="ECO:0000256" key="14">
    <source>
        <dbReference type="ARBA" id="ARBA00023098"/>
    </source>
</evidence>
<evidence type="ECO:0000256" key="9">
    <source>
        <dbReference type="ARBA" id="ARBA00022801"/>
    </source>
</evidence>
<evidence type="ECO:0000256" key="13">
    <source>
        <dbReference type="ARBA" id="ARBA00023006"/>
    </source>
</evidence>
<dbReference type="GO" id="GO:0004806">
    <property type="term" value="F:triacylglycerol lipase activity"/>
    <property type="evidence" value="ECO:0007669"/>
    <property type="project" value="UniProtKB-EC"/>
</dbReference>
<dbReference type="GO" id="GO:0046461">
    <property type="term" value="P:neutral lipid catabolic process"/>
    <property type="evidence" value="ECO:0007669"/>
    <property type="project" value="TreeGrafter"/>
</dbReference>
<evidence type="ECO:0000256" key="12">
    <source>
        <dbReference type="ARBA" id="ARBA00022989"/>
    </source>
</evidence>
<sequence>MTSGLGEETLKYCMMNISLGLSCTLLSDYSLPQHFHPTRLSLRAVPTTVYKPSSYEELQHACWRSIHQAQSKPVEWIETQVLGPDAMDRHTLAQLARMAANASQRRTSSLGKTAGTNSIPHGTPTPLQSFPFGWDSDENGFRGFVFRSRDNSTVVLSIKGTALQGPTSKKDNSMTIYCFPAAVPRVDVSWVFSTV</sequence>
<comment type="subcellular location">
    <subcellularLocation>
        <location evidence="3">Endosome</location>
        <location evidence="3">Multivesicular body membrane</location>
        <topology evidence="3">Single-pass type II membrane protein</topology>
    </subcellularLocation>
    <subcellularLocation>
        <location evidence="2">Prevacuolar compartment membrane</location>
        <topology evidence="2">Single-pass type II membrane protein</topology>
    </subcellularLocation>
</comment>
<dbReference type="EMBL" id="WHUW01000006">
    <property type="protein sequence ID" value="KAF8444817.1"/>
    <property type="molecule type" value="Genomic_DNA"/>
</dbReference>
<dbReference type="EC" id="3.1.1.3" evidence="6"/>
<evidence type="ECO:0000256" key="2">
    <source>
        <dbReference type="ARBA" id="ARBA00004270"/>
    </source>
</evidence>
<protein>
    <recommendedName>
        <fullName evidence="6">triacylglycerol lipase</fullName>
        <ecNumber evidence="6">3.1.1.3</ecNumber>
    </recommendedName>
    <alternativeName>
        <fullName evidence="17">Autophagy-related protein 15</fullName>
    </alternativeName>
</protein>
<gene>
    <name evidence="18" type="ORF">L210DRAFT_3047884</name>
</gene>
<comment type="catalytic activity">
    <reaction evidence="1">
        <text>a triacylglycerol + H2O = a diacylglycerol + a fatty acid + H(+)</text>
        <dbReference type="Rhea" id="RHEA:12044"/>
        <dbReference type="ChEBI" id="CHEBI:15377"/>
        <dbReference type="ChEBI" id="CHEBI:15378"/>
        <dbReference type="ChEBI" id="CHEBI:17855"/>
        <dbReference type="ChEBI" id="CHEBI:18035"/>
        <dbReference type="ChEBI" id="CHEBI:28868"/>
        <dbReference type="EC" id="3.1.1.3"/>
    </reaction>
</comment>
<keyword evidence="11" id="KW-0735">Signal-anchor</keyword>
<evidence type="ECO:0000256" key="15">
    <source>
        <dbReference type="ARBA" id="ARBA00023136"/>
    </source>
</evidence>
<comment type="caution">
    <text evidence="18">The sequence shown here is derived from an EMBL/GenBank/DDBJ whole genome shotgun (WGS) entry which is preliminary data.</text>
</comment>
<keyword evidence="14" id="KW-0443">Lipid metabolism</keyword>
<evidence type="ECO:0000256" key="4">
    <source>
        <dbReference type="ARBA" id="ARBA00010701"/>
    </source>
</evidence>
<organism evidence="18 19">
    <name type="scientific">Boletus edulis BED1</name>
    <dbReference type="NCBI Taxonomy" id="1328754"/>
    <lineage>
        <taxon>Eukaryota</taxon>
        <taxon>Fungi</taxon>
        <taxon>Dikarya</taxon>
        <taxon>Basidiomycota</taxon>
        <taxon>Agaricomycotina</taxon>
        <taxon>Agaricomycetes</taxon>
        <taxon>Agaricomycetidae</taxon>
        <taxon>Boletales</taxon>
        <taxon>Boletineae</taxon>
        <taxon>Boletaceae</taxon>
        <taxon>Boletoideae</taxon>
        <taxon>Boletus</taxon>
    </lineage>
</organism>
<keyword evidence="13" id="KW-0072">Autophagy</keyword>
<dbReference type="GO" id="GO:0006660">
    <property type="term" value="P:phosphatidylserine catabolic process"/>
    <property type="evidence" value="ECO:0007669"/>
    <property type="project" value="TreeGrafter"/>
</dbReference>
<evidence type="ECO:0000313" key="19">
    <source>
        <dbReference type="Proteomes" id="UP001194468"/>
    </source>
</evidence>
<evidence type="ECO:0000256" key="6">
    <source>
        <dbReference type="ARBA" id="ARBA00013279"/>
    </source>
</evidence>
<keyword evidence="8" id="KW-0967">Endosome</keyword>
<reference evidence="18" key="2">
    <citation type="journal article" date="2020" name="Nat. Commun.">
        <title>Large-scale genome sequencing of mycorrhizal fungi provides insights into the early evolution of symbiotic traits.</title>
        <authorList>
            <person name="Miyauchi S."/>
            <person name="Kiss E."/>
            <person name="Kuo A."/>
            <person name="Drula E."/>
            <person name="Kohler A."/>
            <person name="Sanchez-Garcia M."/>
            <person name="Morin E."/>
            <person name="Andreopoulos B."/>
            <person name="Barry K.W."/>
            <person name="Bonito G."/>
            <person name="Buee M."/>
            <person name="Carver A."/>
            <person name="Chen C."/>
            <person name="Cichocki N."/>
            <person name="Clum A."/>
            <person name="Culley D."/>
            <person name="Crous P.W."/>
            <person name="Fauchery L."/>
            <person name="Girlanda M."/>
            <person name="Hayes R.D."/>
            <person name="Keri Z."/>
            <person name="LaButti K."/>
            <person name="Lipzen A."/>
            <person name="Lombard V."/>
            <person name="Magnuson J."/>
            <person name="Maillard F."/>
            <person name="Murat C."/>
            <person name="Nolan M."/>
            <person name="Ohm R.A."/>
            <person name="Pangilinan J."/>
            <person name="Pereira M.F."/>
            <person name="Perotto S."/>
            <person name="Peter M."/>
            <person name="Pfister S."/>
            <person name="Riley R."/>
            <person name="Sitrit Y."/>
            <person name="Stielow J.B."/>
            <person name="Szollosi G."/>
            <person name="Zifcakova L."/>
            <person name="Stursova M."/>
            <person name="Spatafora J.W."/>
            <person name="Tedersoo L."/>
            <person name="Vaario L.M."/>
            <person name="Yamada A."/>
            <person name="Yan M."/>
            <person name="Wang P."/>
            <person name="Xu J."/>
            <person name="Bruns T."/>
            <person name="Baldrian P."/>
            <person name="Vilgalys R."/>
            <person name="Dunand C."/>
            <person name="Henrissat B."/>
            <person name="Grigoriev I.V."/>
            <person name="Hibbett D."/>
            <person name="Nagy L.G."/>
            <person name="Martin F.M."/>
        </authorList>
    </citation>
    <scope>NUCLEOTIDE SEQUENCE</scope>
    <source>
        <strain evidence="18">BED1</strain>
    </source>
</reference>
<keyword evidence="10" id="KW-0442">Lipid degradation</keyword>
<dbReference type="SUPFAM" id="SSF53474">
    <property type="entry name" value="alpha/beta-Hydrolases"/>
    <property type="match status" value="1"/>
</dbReference>
<evidence type="ECO:0000256" key="8">
    <source>
        <dbReference type="ARBA" id="ARBA00022753"/>
    </source>
</evidence>
<evidence type="ECO:0000256" key="5">
    <source>
        <dbReference type="ARBA" id="ARBA00011137"/>
    </source>
</evidence>
<proteinExistence type="inferred from homology"/>
<evidence type="ECO:0000256" key="1">
    <source>
        <dbReference type="ARBA" id="ARBA00001024"/>
    </source>
</evidence>
<accession>A0AAD4C019</accession>
<keyword evidence="12" id="KW-1133">Transmembrane helix</keyword>
<dbReference type="InterPro" id="IPR050805">
    <property type="entry name" value="ATG15_Lipase"/>
</dbReference>
<dbReference type="GO" id="GO:0004620">
    <property type="term" value="F:phospholipase activity"/>
    <property type="evidence" value="ECO:0007669"/>
    <property type="project" value="TreeGrafter"/>
</dbReference>
<dbReference type="InterPro" id="IPR029058">
    <property type="entry name" value="AB_hydrolase_fold"/>
</dbReference>
<dbReference type="PANTHER" id="PTHR47175:SF2">
    <property type="entry name" value="LIPASE ATG15-RELATED"/>
    <property type="match status" value="1"/>
</dbReference>
<evidence type="ECO:0000256" key="17">
    <source>
        <dbReference type="ARBA" id="ARBA00029828"/>
    </source>
</evidence>